<keyword evidence="1" id="KW-1133">Transmembrane helix</keyword>
<keyword evidence="3" id="KW-1185">Reference proteome</keyword>
<sequence length="155" mass="16951">MDTPLATHHLLRGLTPGSLPYTQGLRTLLPVITSGEDRDPNALHDWERLRKAHLDLIDPTHRPDHALALLPRALILGFEASAYIAGLAALIIVRLALLFFMPHLAEGVCIGLSMGASMLALVLTQRLYSHRRQQALTRLGIETPVDAPNISGPHL</sequence>
<name>A0ABW1ZNS6_9DEIO</name>
<feature type="transmembrane region" description="Helical" evidence="1">
    <location>
        <begin position="103"/>
        <end position="123"/>
    </location>
</feature>
<keyword evidence="1" id="KW-0472">Membrane</keyword>
<evidence type="ECO:0000256" key="1">
    <source>
        <dbReference type="SAM" id="Phobius"/>
    </source>
</evidence>
<accession>A0ABW1ZNS6</accession>
<proteinExistence type="predicted"/>
<reference evidence="3" key="1">
    <citation type="journal article" date="2019" name="Int. J. Syst. Evol. Microbiol.">
        <title>The Global Catalogue of Microorganisms (GCM) 10K type strain sequencing project: providing services to taxonomists for standard genome sequencing and annotation.</title>
        <authorList>
            <consortium name="The Broad Institute Genomics Platform"/>
            <consortium name="The Broad Institute Genome Sequencing Center for Infectious Disease"/>
            <person name="Wu L."/>
            <person name="Ma J."/>
        </authorList>
    </citation>
    <scope>NUCLEOTIDE SEQUENCE [LARGE SCALE GENOMIC DNA]</scope>
    <source>
        <strain evidence="3">CCUG 63830</strain>
    </source>
</reference>
<organism evidence="2 3">
    <name type="scientific">Deinococcus multiflagellatus</name>
    <dbReference type="NCBI Taxonomy" id="1656887"/>
    <lineage>
        <taxon>Bacteria</taxon>
        <taxon>Thermotogati</taxon>
        <taxon>Deinococcota</taxon>
        <taxon>Deinococci</taxon>
        <taxon>Deinococcales</taxon>
        <taxon>Deinococcaceae</taxon>
        <taxon>Deinococcus</taxon>
    </lineage>
</organism>
<dbReference type="EMBL" id="JBHSWB010000002">
    <property type="protein sequence ID" value="MFC6662580.1"/>
    <property type="molecule type" value="Genomic_DNA"/>
</dbReference>
<comment type="caution">
    <text evidence="2">The sequence shown here is derived from an EMBL/GenBank/DDBJ whole genome shotgun (WGS) entry which is preliminary data.</text>
</comment>
<evidence type="ECO:0000313" key="2">
    <source>
        <dbReference type="EMBL" id="MFC6662580.1"/>
    </source>
</evidence>
<protein>
    <submittedName>
        <fullName evidence="2">Uncharacterized protein</fullName>
    </submittedName>
</protein>
<dbReference type="RefSeq" id="WP_224610930.1">
    <property type="nucleotide sequence ID" value="NZ_JAIQXV010000016.1"/>
</dbReference>
<dbReference type="Proteomes" id="UP001596317">
    <property type="component" value="Unassembled WGS sequence"/>
</dbReference>
<evidence type="ECO:0000313" key="3">
    <source>
        <dbReference type="Proteomes" id="UP001596317"/>
    </source>
</evidence>
<keyword evidence="1" id="KW-0812">Transmembrane</keyword>
<feature type="transmembrane region" description="Helical" evidence="1">
    <location>
        <begin position="73"/>
        <end position="97"/>
    </location>
</feature>
<gene>
    <name evidence="2" type="ORF">ACFP90_21220</name>
</gene>